<keyword evidence="5" id="KW-0732">Signal</keyword>
<feature type="domain" description="FAD-binding" evidence="6">
    <location>
        <begin position="283"/>
        <end position="344"/>
    </location>
</feature>
<reference evidence="7 8" key="1">
    <citation type="journal article" date="2016" name="BMC Genomics">
        <title>Comparative genomic and transcriptomic analyses of the Fuzhuan brick tea-fermentation fungus Aspergillus cristatus.</title>
        <authorList>
            <person name="Ge Y."/>
            <person name="Wang Y."/>
            <person name="Liu Y."/>
            <person name="Tan Y."/>
            <person name="Ren X."/>
            <person name="Zhang X."/>
            <person name="Hyde K.D."/>
            <person name="Liu Y."/>
            <person name="Liu Z."/>
        </authorList>
    </citation>
    <scope>NUCLEOTIDE SEQUENCE [LARGE SCALE GENOMIC DNA]</scope>
    <source>
        <strain evidence="7 8">GZAAS20.1005</strain>
    </source>
</reference>
<evidence type="ECO:0000256" key="4">
    <source>
        <dbReference type="ARBA" id="ARBA00023002"/>
    </source>
</evidence>
<evidence type="ECO:0000256" key="1">
    <source>
        <dbReference type="ARBA" id="ARBA00007992"/>
    </source>
</evidence>
<dbReference type="GO" id="GO:0071949">
    <property type="term" value="F:FAD binding"/>
    <property type="evidence" value="ECO:0007669"/>
    <property type="project" value="InterPro"/>
</dbReference>
<evidence type="ECO:0000256" key="3">
    <source>
        <dbReference type="ARBA" id="ARBA00022827"/>
    </source>
</evidence>
<dbReference type="VEuPathDB" id="FungiDB:SI65_03160"/>
<name>A0A1E3BMW5_ASPCR</name>
<dbReference type="PRINTS" id="PR00420">
    <property type="entry name" value="RNGMNOXGNASE"/>
</dbReference>
<dbReference type="PANTHER" id="PTHR47356:SF2">
    <property type="entry name" value="FAD-BINDING DOMAIN-CONTAINING PROTEIN-RELATED"/>
    <property type="match status" value="1"/>
</dbReference>
<evidence type="ECO:0000313" key="7">
    <source>
        <dbReference type="EMBL" id="ODM22314.1"/>
    </source>
</evidence>
<feature type="chain" id="PRO_5009123801" description="FAD-binding domain-containing protein" evidence="5">
    <location>
        <begin position="23"/>
        <end position="477"/>
    </location>
</feature>
<dbReference type="STRING" id="573508.A0A1E3BMW5"/>
<keyword evidence="3" id="KW-0274">FAD</keyword>
<keyword evidence="8" id="KW-1185">Reference proteome</keyword>
<dbReference type="OrthoDB" id="10029326at2759"/>
<protein>
    <recommendedName>
        <fullName evidence="6">FAD-binding domain-containing protein</fullName>
    </recommendedName>
</protein>
<dbReference type="AlphaFoldDB" id="A0A1E3BMW5"/>
<organism evidence="7 8">
    <name type="scientific">Aspergillus cristatus</name>
    <name type="common">Chinese Fuzhuan brick tea-fermentation fungus</name>
    <name type="synonym">Eurotium cristatum</name>
    <dbReference type="NCBI Taxonomy" id="573508"/>
    <lineage>
        <taxon>Eukaryota</taxon>
        <taxon>Fungi</taxon>
        <taxon>Dikarya</taxon>
        <taxon>Ascomycota</taxon>
        <taxon>Pezizomycotina</taxon>
        <taxon>Eurotiomycetes</taxon>
        <taxon>Eurotiomycetidae</taxon>
        <taxon>Eurotiales</taxon>
        <taxon>Aspergillaceae</taxon>
        <taxon>Aspergillus</taxon>
        <taxon>Aspergillus subgen. Aspergillus</taxon>
    </lineage>
</organism>
<feature type="domain" description="FAD-binding" evidence="6">
    <location>
        <begin position="8"/>
        <end position="172"/>
    </location>
</feature>
<evidence type="ECO:0000259" key="6">
    <source>
        <dbReference type="Pfam" id="PF01494"/>
    </source>
</evidence>
<accession>A0A1E3BMW5</accession>
<dbReference type="PANTHER" id="PTHR47356">
    <property type="entry name" value="FAD-DEPENDENT MONOOXYGENASE ASQG-RELATED"/>
    <property type="match status" value="1"/>
</dbReference>
<dbReference type="InterPro" id="IPR002938">
    <property type="entry name" value="FAD-bd"/>
</dbReference>
<proteinExistence type="inferred from homology"/>
<evidence type="ECO:0000256" key="2">
    <source>
        <dbReference type="ARBA" id="ARBA00022630"/>
    </source>
</evidence>
<dbReference type="InterPro" id="IPR050562">
    <property type="entry name" value="FAD_mOase_fung"/>
</dbReference>
<dbReference type="InterPro" id="IPR036188">
    <property type="entry name" value="FAD/NAD-bd_sf"/>
</dbReference>
<keyword evidence="4" id="KW-0560">Oxidoreductase</keyword>
<sequence>MTESSSFRVIIVGASVAGLTLAHCLDKAGIDYIVLEKHKNVDHVSLGGFLSVQPNGAQVLSQLGLHDTVAAAGETITVCHTGFPDGFGFSDYWPDRLHKRFGVPMTVIRRQELLHILYSSLQDHSKILMKRKVIRIGHTDTGISVWTADGSIYHGDTVVGTDGVHSVTRSEVWRIANSEKPGFIPPADKTSLVIEYAAVLGISTGDTGIKRGEQIFRFIDGSVIFLFGGKDGSVGWLLVQKLDKKYVWPDRPRFTQDDAARFCEALLDVPIWRDTKFSDLWNRREQFAIISLEEGIVQQWNYGRIICIGDSVNKMTPNLAQGANTAMEQAAGLANALYKIVKQGQQTKKPSESEVSNALGEVAKKHFAHINTINQGSYFLTRMHSRQGWAKTFYGRYIYPRTAWGVVPYLAWLFSDSVAIDYLPLPANPVGKAAIARAAAEAVANGKQSTWNWAQRSTVVVGSVLMALGASFWFKPF</sequence>
<dbReference type="EMBL" id="JXNT01000002">
    <property type="protein sequence ID" value="ODM22314.1"/>
    <property type="molecule type" value="Genomic_DNA"/>
</dbReference>
<dbReference type="Proteomes" id="UP000094569">
    <property type="component" value="Unassembled WGS sequence"/>
</dbReference>
<dbReference type="GO" id="GO:0004497">
    <property type="term" value="F:monooxygenase activity"/>
    <property type="evidence" value="ECO:0007669"/>
    <property type="project" value="InterPro"/>
</dbReference>
<dbReference type="Pfam" id="PF01494">
    <property type="entry name" value="FAD_binding_3"/>
    <property type="match status" value="2"/>
</dbReference>
<evidence type="ECO:0000313" key="8">
    <source>
        <dbReference type="Proteomes" id="UP000094569"/>
    </source>
</evidence>
<keyword evidence="2" id="KW-0285">Flavoprotein</keyword>
<gene>
    <name evidence="7" type="ORF">SI65_03160</name>
</gene>
<dbReference type="Gene3D" id="3.50.50.60">
    <property type="entry name" value="FAD/NAD(P)-binding domain"/>
    <property type="match status" value="1"/>
</dbReference>
<comment type="caution">
    <text evidence="7">The sequence shown here is derived from an EMBL/GenBank/DDBJ whole genome shotgun (WGS) entry which is preliminary data.</text>
</comment>
<comment type="similarity">
    <text evidence="1">Belongs to the paxM FAD-dependent monooxygenase family.</text>
</comment>
<evidence type="ECO:0000256" key="5">
    <source>
        <dbReference type="SAM" id="SignalP"/>
    </source>
</evidence>
<dbReference type="SUPFAM" id="SSF51905">
    <property type="entry name" value="FAD/NAD(P)-binding domain"/>
    <property type="match status" value="1"/>
</dbReference>
<feature type="signal peptide" evidence="5">
    <location>
        <begin position="1"/>
        <end position="22"/>
    </location>
</feature>